<accession>A0A392VB76</accession>
<dbReference type="Proteomes" id="UP000265520">
    <property type="component" value="Unassembled WGS sequence"/>
</dbReference>
<dbReference type="AlphaFoldDB" id="A0A392VB76"/>
<sequence>RCSRLWLYQGETGATPLLGAVLAYRLRIWHPLPRVGPSGWSGTSRAARKRHRSSCLAAMSSMPS</sequence>
<evidence type="ECO:0000256" key="1">
    <source>
        <dbReference type="SAM" id="MobiDB-lite"/>
    </source>
</evidence>
<evidence type="ECO:0000313" key="2">
    <source>
        <dbReference type="EMBL" id="MCI84702.1"/>
    </source>
</evidence>
<feature type="region of interest" description="Disordered" evidence="1">
    <location>
        <begin position="38"/>
        <end position="64"/>
    </location>
</feature>
<comment type="caution">
    <text evidence="2">The sequence shown here is derived from an EMBL/GenBank/DDBJ whole genome shotgun (WGS) entry which is preliminary data.</text>
</comment>
<keyword evidence="3" id="KW-1185">Reference proteome</keyword>
<proteinExistence type="predicted"/>
<feature type="non-terminal residue" evidence="2">
    <location>
        <position position="1"/>
    </location>
</feature>
<protein>
    <submittedName>
        <fullName evidence="2">Uncharacterized protein</fullName>
    </submittedName>
</protein>
<dbReference type="EMBL" id="LXQA011097127">
    <property type="protein sequence ID" value="MCI84702.1"/>
    <property type="molecule type" value="Genomic_DNA"/>
</dbReference>
<evidence type="ECO:0000313" key="3">
    <source>
        <dbReference type="Proteomes" id="UP000265520"/>
    </source>
</evidence>
<name>A0A392VB76_9FABA</name>
<reference evidence="2 3" key="1">
    <citation type="journal article" date="2018" name="Front. Plant Sci.">
        <title>Red Clover (Trifolium pratense) and Zigzag Clover (T. medium) - A Picture of Genomic Similarities and Differences.</title>
        <authorList>
            <person name="Dluhosova J."/>
            <person name="Istvanek J."/>
            <person name="Nedelnik J."/>
            <person name="Repkova J."/>
        </authorList>
    </citation>
    <scope>NUCLEOTIDE SEQUENCE [LARGE SCALE GENOMIC DNA]</scope>
    <source>
        <strain evidence="3">cv. 10/8</strain>
        <tissue evidence="2">Leaf</tissue>
    </source>
</reference>
<organism evidence="2 3">
    <name type="scientific">Trifolium medium</name>
    <dbReference type="NCBI Taxonomy" id="97028"/>
    <lineage>
        <taxon>Eukaryota</taxon>
        <taxon>Viridiplantae</taxon>
        <taxon>Streptophyta</taxon>
        <taxon>Embryophyta</taxon>
        <taxon>Tracheophyta</taxon>
        <taxon>Spermatophyta</taxon>
        <taxon>Magnoliopsida</taxon>
        <taxon>eudicotyledons</taxon>
        <taxon>Gunneridae</taxon>
        <taxon>Pentapetalae</taxon>
        <taxon>rosids</taxon>
        <taxon>fabids</taxon>
        <taxon>Fabales</taxon>
        <taxon>Fabaceae</taxon>
        <taxon>Papilionoideae</taxon>
        <taxon>50 kb inversion clade</taxon>
        <taxon>NPAAA clade</taxon>
        <taxon>Hologalegina</taxon>
        <taxon>IRL clade</taxon>
        <taxon>Trifolieae</taxon>
        <taxon>Trifolium</taxon>
    </lineage>
</organism>